<accession>A0A8J5FZY5</accession>
<reference evidence="2 3" key="1">
    <citation type="submission" date="2020-08" db="EMBL/GenBank/DDBJ databases">
        <title>Plant Genome Project.</title>
        <authorList>
            <person name="Zhang R.-G."/>
        </authorList>
    </citation>
    <scope>NUCLEOTIDE SEQUENCE [LARGE SCALE GENOMIC DNA]</scope>
    <source>
        <tissue evidence="2">Rhizome</tissue>
    </source>
</reference>
<dbReference type="Proteomes" id="UP000734854">
    <property type="component" value="Unassembled WGS sequence"/>
</dbReference>
<dbReference type="InterPro" id="IPR029055">
    <property type="entry name" value="Ntn_hydrolases_N"/>
</dbReference>
<sequence>MSTTTIDRGDATEVAASVVEDDDEGGELQNLILFESLGDGATSNWESEPKANHPVARSLRLRHFNPLHPSDLEENLLAFSLIWAEYAFKAIKASGITSIGVRGKDWVCVVTQKKVHVSITSPFYFNIILRRALAFHFSILFYFSLGVWNAFHVDCVT</sequence>
<evidence type="ECO:0000313" key="2">
    <source>
        <dbReference type="EMBL" id="KAG6497286.1"/>
    </source>
</evidence>
<name>A0A8J5FZY5_ZINOF</name>
<proteinExistence type="predicted"/>
<dbReference type="EMBL" id="JACMSC010000012">
    <property type="protein sequence ID" value="KAG6497286.1"/>
    <property type="molecule type" value="Genomic_DNA"/>
</dbReference>
<keyword evidence="3" id="KW-1185">Reference proteome</keyword>
<protein>
    <submittedName>
        <fullName evidence="2">Uncharacterized protein</fullName>
    </submittedName>
</protein>
<keyword evidence="1" id="KW-0812">Transmembrane</keyword>
<dbReference type="SUPFAM" id="SSF56235">
    <property type="entry name" value="N-terminal nucleophile aminohydrolases (Ntn hydrolases)"/>
    <property type="match status" value="1"/>
</dbReference>
<gene>
    <name evidence="2" type="ORF">ZIOFF_045184</name>
</gene>
<evidence type="ECO:0000313" key="3">
    <source>
        <dbReference type="Proteomes" id="UP000734854"/>
    </source>
</evidence>
<keyword evidence="1" id="KW-1133">Transmembrane helix</keyword>
<keyword evidence="1" id="KW-0472">Membrane</keyword>
<feature type="transmembrane region" description="Helical" evidence="1">
    <location>
        <begin position="132"/>
        <end position="151"/>
    </location>
</feature>
<evidence type="ECO:0000256" key="1">
    <source>
        <dbReference type="SAM" id="Phobius"/>
    </source>
</evidence>
<organism evidence="2 3">
    <name type="scientific">Zingiber officinale</name>
    <name type="common">Ginger</name>
    <name type="synonym">Amomum zingiber</name>
    <dbReference type="NCBI Taxonomy" id="94328"/>
    <lineage>
        <taxon>Eukaryota</taxon>
        <taxon>Viridiplantae</taxon>
        <taxon>Streptophyta</taxon>
        <taxon>Embryophyta</taxon>
        <taxon>Tracheophyta</taxon>
        <taxon>Spermatophyta</taxon>
        <taxon>Magnoliopsida</taxon>
        <taxon>Liliopsida</taxon>
        <taxon>Zingiberales</taxon>
        <taxon>Zingiberaceae</taxon>
        <taxon>Zingiber</taxon>
    </lineage>
</organism>
<dbReference type="AlphaFoldDB" id="A0A8J5FZY5"/>
<comment type="caution">
    <text evidence="2">The sequence shown here is derived from an EMBL/GenBank/DDBJ whole genome shotgun (WGS) entry which is preliminary data.</text>
</comment>
<dbReference type="Gene3D" id="3.60.20.10">
    <property type="entry name" value="Glutamine Phosphoribosylpyrophosphate, subunit 1, domain 1"/>
    <property type="match status" value="1"/>
</dbReference>